<keyword evidence="6" id="KW-0456">Lyase</keyword>
<dbReference type="EC" id="4.2.99.18" evidence="2"/>
<dbReference type="InterPro" id="IPR012904">
    <property type="entry name" value="OGG_N"/>
</dbReference>
<comment type="similarity">
    <text evidence="1">Belongs to the type-1 OGG1 family.</text>
</comment>
<dbReference type="SMART" id="SM00478">
    <property type="entry name" value="ENDO3c"/>
    <property type="match status" value="1"/>
</dbReference>
<dbReference type="InterPro" id="IPR023170">
    <property type="entry name" value="HhH_base_excis_C"/>
</dbReference>
<feature type="signal peptide" evidence="10">
    <location>
        <begin position="1"/>
        <end position="26"/>
    </location>
</feature>
<dbReference type="Proteomes" id="UP000814176">
    <property type="component" value="Unassembled WGS sequence"/>
</dbReference>
<keyword evidence="4" id="KW-0378">Hydrolase</keyword>
<dbReference type="Pfam" id="PF07934">
    <property type="entry name" value="OGG_N"/>
    <property type="match status" value="1"/>
</dbReference>
<evidence type="ECO:0000259" key="11">
    <source>
        <dbReference type="SMART" id="SM00478"/>
    </source>
</evidence>
<keyword evidence="13" id="KW-1185">Reference proteome</keyword>
<name>A0ABQ8K746_9APHY</name>
<evidence type="ECO:0000256" key="8">
    <source>
        <dbReference type="ARBA" id="ARBA00023295"/>
    </source>
</evidence>
<dbReference type="InterPro" id="IPR011257">
    <property type="entry name" value="DNA_glycosylase"/>
</dbReference>
<evidence type="ECO:0000256" key="2">
    <source>
        <dbReference type="ARBA" id="ARBA00012720"/>
    </source>
</evidence>
<protein>
    <recommendedName>
        <fullName evidence="2">DNA-(apurinic or apyrimidinic site) lyase</fullName>
        <ecNumber evidence="2">4.2.99.18</ecNumber>
    </recommendedName>
</protein>
<keyword evidence="10" id="KW-0732">Signal</keyword>
<dbReference type="PANTHER" id="PTHR10242:SF2">
    <property type="entry name" value="N-GLYCOSYLASE_DNA LYASE"/>
    <property type="match status" value="1"/>
</dbReference>
<evidence type="ECO:0000313" key="13">
    <source>
        <dbReference type="Proteomes" id="UP000814176"/>
    </source>
</evidence>
<evidence type="ECO:0000256" key="10">
    <source>
        <dbReference type="SAM" id="SignalP"/>
    </source>
</evidence>
<dbReference type="CDD" id="cd00056">
    <property type="entry name" value="ENDO3c"/>
    <property type="match status" value="1"/>
</dbReference>
<gene>
    <name evidence="12" type="ORF">C8Q71DRAFT_814898</name>
</gene>
<dbReference type="Gene3D" id="1.10.1670.10">
    <property type="entry name" value="Helix-hairpin-Helix base-excision DNA repair enzymes (C-terminal)"/>
    <property type="match status" value="1"/>
</dbReference>
<dbReference type="SUPFAM" id="SSF55945">
    <property type="entry name" value="TATA-box binding protein-like"/>
    <property type="match status" value="1"/>
</dbReference>
<comment type="caution">
    <text evidence="12">The sequence shown here is derived from an EMBL/GenBank/DDBJ whole genome shotgun (WGS) entry which is preliminary data.</text>
</comment>
<evidence type="ECO:0000256" key="1">
    <source>
        <dbReference type="ARBA" id="ARBA00010679"/>
    </source>
</evidence>
<keyword evidence="5" id="KW-0234">DNA repair</keyword>
<keyword evidence="3" id="KW-0227">DNA damage</keyword>
<organism evidence="12 13">
    <name type="scientific">Rhodofomes roseus</name>
    <dbReference type="NCBI Taxonomy" id="34475"/>
    <lineage>
        <taxon>Eukaryota</taxon>
        <taxon>Fungi</taxon>
        <taxon>Dikarya</taxon>
        <taxon>Basidiomycota</taxon>
        <taxon>Agaricomycotina</taxon>
        <taxon>Agaricomycetes</taxon>
        <taxon>Polyporales</taxon>
        <taxon>Rhodofomes</taxon>
    </lineage>
</organism>
<evidence type="ECO:0000256" key="6">
    <source>
        <dbReference type="ARBA" id="ARBA00023239"/>
    </source>
</evidence>
<dbReference type="GeneID" id="72006825"/>
<accession>A0ABQ8K746</accession>
<dbReference type="InterPro" id="IPR052054">
    <property type="entry name" value="Oxidative_DNA_repair_enzyme"/>
</dbReference>
<reference evidence="12 13" key="1">
    <citation type="journal article" date="2021" name="Environ. Microbiol.">
        <title>Gene family expansions and transcriptome signatures uncover fungal adaptations to wood decay.</title>
        <authorList>
            <person name="Hage H."/>
            <person name="Miyauchi S."/>
            <person name="Viragh M."/>
            <person name="Drula E."/>
            <person name="Min B."/>
            <person name="Chaduli D."/>
            <person name="Navarro D."/>
            <person name="Favel A."/>
            <person name="Norest M."/>
            <person name="Lesage-Meessen L."/>
            <person name="Balint B."/>
            <person name="Merenyi Z."/>
            <person name="de Eugenio L."/>
            <person name="Morin E."/>
            <person name="Martinez A.T."/>
            <person name="Baldrian P."/>
            <person name="Stursova M."/>
            <person name="Martinez M.J."/>
            <person name="Novotny C."/>
            <person name="Magnuson J.K."/>
            <person name="Spatafora J.W."/>
            <person name="Maurice S."/>
            <person name="Pangilinan J."/>
            <person name="Andreopoulos W."/>
            <person name="LaButti K."/>
            <person name="Hundley H."/>
            <person name="Na H."/>
            <person name="Kuo A."/>
            <person name="Barry K."/>
            <person name="Lipzen A."/>
            <person name="Henrissat B."/>
            <person name="Riley R."/>
            <person name="Ahrendt S."/>
            <person name="Nagy L.G."/>
            <person name="Grigoriev I.V."/>
            <person name="Martin F."/>
            <person name="Rosso M.N."/>
        </authorList>
    </citation>
    <scope>NUCLEOTIDE SEQUENCE [LARGE SCALE GENOMIC DNA]</scope>
    <source>
        <strain evidence="12 13">CIRM-BRFM 1785</strain>
    </source>
</reference>
<evidence type="ECO:0000256" key="3">
    <source>
        <dbReference type="ARBA" id="ARBA00022763"/>
    </source>
</evidence>
<dbReference type="RefSeq" id="XP_047775841.1">
    <property type="nucleotide sequence ID" value="XM_047926093.1"/>
</dbReference>
<dbReference type="Pfam" id="PF00730">
    <property type="entry name" value="HhH-GPD"/>
    <property type="match status" value="1"/>
</dbReference>
<evidence type="ECO:0000313" key="12">
    <source>
        <dbReference type="EMBL" id="KAH9833075.1"/>
    </source>
</evidence>
<dbReference type="Gene3D" id="1.10.340.30">
    <property type="entry name" value="Hypothetical protein, domain 2"/>
    <property type="match status" value="1"/>
</dbReference>
<proteinExistence type="inferred from homology"/>
<feature type="domain" description="HhH-GPD" evidence="11">
    <location>
        <begin position="154"/>
        <end position="349"/>
    </location>
</feature>
<dbReference type="InterPro" id="IPR003265">
    <property type="entry name" value="HhH-GPD_domain"/>
</dbReference>
<keyword evidence="8" id="KW-0326">Glycosidase</keyword>
<dbReference type="PANTHER" id="PTHR10242">
    <property type="entry name" value="8-OXOGUANINE DNA GLYCOSYLASE"/>
    <property type="match status" value="1"/>
</dbReference>
<evidence type="ECO:0000256" key="4">
    <source>
        <dbReference type="ARBA" id="ARBA00022801"/>
    </source>
</evidence>
<sequence length="453" mass="50061">MASACATVAPAGFRALPLPLAQLSLAAVLQCGQSFRWSIFPLVSNTTSGELLLPTHEYRLCLRDRVVCLRQSPDTLFYRSAYPPSPPSPKTLEQREAETLAWIRDYFQLDIDLVDLYDQWAKRDPVFQRHCSQRFSGIRMLRQDPFENLISFICSSNNNIARITKMVKSLCQHYSPALISLPGPESTDTSETYHPFPPPSVLAAPQVSATLRSLGFGYRAEFIQKTAEMLVETRGSEKNCEDGLEPAERWLHTLRSMSTSEAREELLKLMGVGRKVADCILLASLDKREVIPVDTHVHQIAMKHYGVSGSSKGKTAMNTKLYDAVSSKLADVWGEYAGWAHSVLFTSDLKSFASYGLSSPSPSPSVQGKKARQGKAAVALVTPPATPTPSASPRKRKVVAVEQSEGVISPEIDEAASTLPVFDESLSMADRVKRRRRVRTSEVSVVTSTRTVR</sequence>
<dbReference type="EMBL" id="JADCUA010000020">
    <property type="protein sequence ID" value="KAH9833075.1"/>
    <property type="molecule type" value="Genomic_DNA"/>
</dbReference>
<dbReference type="Gene3D" id="3.30.310.40">
    <property type="match status" value="1"/>
</dbReference>
<evidence type="ECO:0000256" key="7">
    <source>
        <dbReference type="ARBA" id="ARBA00023268"/>
    </source>
</evidence>
<evidence type="ECO:0000256" key="5">
    <source>
        <dbReference type="ARBA" id="ARBA00023204"/>
    </source>
</evidence>
<dbReference type="SUPFAM" id="SSF48150">
    <property type="entry name" value="DNA-glycosylase"/>
    <property type="match status" value="1"/>
</dbReference>
<keyword evidence="7" id="KW-0511">Multifunctional enzyme</keyword>
<evidence type="ECO:0000256" key="9">
    <source>
        <dbReference type="ARBA" id="ARBA00044632"/>
    </source>
</evidence>
<comment type="catalytic activity">
    <reaction evidence="9">
        <text>2'-deoxyribonucleotide-(2'-deoxyribose 5'-phosphate)-2'-deoxyribonucleotide-DNA = a 3'-end 2'-deoxyribonucleotide-(2,3-dehydro-2,3-deoxyribose 5'-phosphate)-DNA + a 5'-end 5'-phospho-2'-deoxyribonucleoside-DNA + H(+)</text>
        <dbReference type="Rhea" id="RHEA:66592"/>
        <dbReference type="Rhea" id="RHEA-COMP:13180"/>
        <dbReference type="Rhea" id="RHEA-COMP:16897"/>
        <dbReference type="Rhea" id="RHEA-COMP:17067"/>
        <dbReference type="ChEBI" id="CHEBI:15378"/>
        <dbReference type="ChEBI" id="CHEBI:136412"/>
        <dbReference type="ChEBI" id="CHEBI:157695"/>
        <dbReference type="ChEBI" id="CHEBI:167181"/>
        <dbReference type="EC" id="4.2.99.18"/>
    </reaction>
</comment>
<feature type="chain" id="PRO_5045083464" description="DNA-(apurinic or apyrimidinic site) lyase" evidence="10">
    <location>
        <begin position="27"/>
        <end position="453"/>
    </location>
</feature>